<comment type="subunit">
    <text evidence="5">Part of the 30S ribosomal subunit. Contacts proteins S5 and S12.</text>
</comment>
<keyword evidence="3 5" id="KW-0687">Ribonucleoprotein</keyword>
<dbReference type="RefSeq" id="WP_315733981.1">
    <property type="nucleotide sequence ID" value="NZ_JAVYII010000006.1"/>
</dbReference>
<dbReference type="Pfam" id="PF00410">
    <property type="entry name" value="Ribosomal_S8"/>
    <property type="match status" value="1"/>
</dbReference>
<dbReference type="Proteomes" id="UP001268542">
    <property type="component" value="Unassembled WGS sequence"/>
</dbReference>
<dbReference type="SUPFAM" id="SSF56047">
    <property type="entry name" value="Ribosomal protein S8"/>
    <property type="match status" value="1"/>
</dbReference>
<comment type="function">
    <text evidence="5">One of the primary rRNA binding proteins, it binds directly to 16S rRNA central domain where it helps coordinate assembly of the platform of the 30S subunit.</text>
</comment>
<evidence type="ECO:0000313" key="6">
    <source>
        <dbReference type="EMBL" id="MDT9594319.1"/>
    </source>
</evidence>
<evidence type="ECO:0000256" key="5">
    <source>
        <dbReference type="HAMAP-Rule" id="MF_01302"/>
    </source>
</evidence>
<evidence type="ECO:0000256" key="2">
    <source>
        <dbReference type="ARBA" id="ARBA00022980"/>
    </source>
</evidence>
<name>A0ABU3PYY2_9ACTN</name>
<dbReference type="InterPro" id="IPR035987">
    <property type="entry name" value="Ribosomal_uS8_sf"/>
</dbReference>
<proteinExistence type="inferred from homology"/>
<keyword evidence="7" id="KW-1185">Reference proteome</keyword>
<comment type="caution">
    <text evidence="6">The sequence shown here is derived from an EMBL/GenBank/DDBJ whole genome shotgun (WGS) entry which is preliminary data.</text>
</comment>
<accession>A0ABU3PYY2</accession>
<evidence type="ECO:0000256" key="4">
    <source>
        <dbReference type="ARBA" id="ARBA00035258"/>
    </source>
</evidence>
<reference evidence="6 7" key="1">
    <citation type="submission" date="2023-08" db="EMBL/GenBank/DDBJ databases">
        <title>Nocardioides seae sp. nov., a bacterium isolated from a soil.</title>
        <authorList>
            <person name="Wang X."/>
        </authorList>
    </citation>
    <scope>NUCLEOTIDE SEQUENCE [LARGE SCALE GENOMIC DNA]</scope>
    <source>
        <strain evidence="6 7">YZH12</strain>
    </source>
</reference>
<dbReference type="EMBL" id="JAVYII010000006">
    <property type="protein sequence ID" value="MDT9594319.1"/>
    <property type="molecule type" value="Genomic_DNA"/>
</dbReference>
<dbReference type="Gene3D" id="3.30.1370.30">
    <property type="match status" value="1"/>
</dbReference>
<keyword evidence="2 5" id="KW-0689">Ribosomal protein</keyword>
<dbReference type="PANTHER" id="PTHR11758">
    <property type="entry name" value="40S RIBOSOMAL PROTEIN S15A"/>
    <property type="match status" value="1"/>
</dbReference>
<evidence type="ECO:0000256" key="3">
    <source>
        <dbReference type="ARBA" id="ARBA00023274"/>
    </source>
</evidence>
<organism evidence="6 7">
    <name type="scientific">Nocardioides imazamoxiresistens</name>
    <dbReference type="NCBI Taxonomy" id="3231893"/>
    <lineage>
        <taxon>Bacteria</taxon>
        <taxon>Bacillati</taxon>
        <taxon>Actinomycetota</taxon>
        <taxon>Actinomycetes</taxon>
        <taxon>Propionibacteriales</taxon>
        <taxon>Nocardioidaceae</taxon>
        <taxon>Nocardioides</taxon>
    </lineage>
</organism>
<dbReference type="HAMAP" id="MF_01302_B">
    <property type="entry name" value="Ribosomal_uS8_B"/>
    <property type="match status" value="1"/>
</dbReference>
<protein>
    <recommendedName>
        <fullName evidence="4 5">Small ribosomal subunit protein uS8</fullName>
    </recommendedName>
</protein>
<keyword evidence="5" id="KW-0694">RNA-binding</keyword>
<sequence length="140" mass="15273">MTMTDPIADMLTRLRNANQAYHDSVEMPYSKIKAGLAEILKQEGYVTSFEVADNVDPKTGEPAVGKTLTVTLKYGRNRERSIAGVRRISKPGLRVYAKHTNLPRVLGGLGVAIISTSQGLLTDRQANQKGVGGEVLAYVW</sequence>
<dbReference type="GO" id="GO:0005840">
    <property type="term" value="C:ribosome"/>
    <property type="evidence" value="ECO:0007669"/>
    <property type="project" value="UniProtKB-KW"/>
</dbReference>
<dbReference type="InterPro" id="IPR000630">
    <property type="entry name" value="Ribosomal_uS8"/>
</dbReference>
<keyword evidence="5" id="KW-0699">rRNA-binding</keyword>
<dbReference type="NCBIfam" id="NF001109">
    <property type="entry name" value="PRK00136.1"/>
    <property type="match status" value="1"/>
</dbReference>
<evidence type="ECO:0000256" key="1">
    <source>
        <dbReference type="ARBA" id="ARBA00006471"/>
    </source>
</evidence>
<evidence type="ECO:0000313" key="7">
    <source>
        <dbReference type="Proteomes" id="UP001268542"/>
    </source>
</evidence>
<dbReference type="Gene3D" id="3.30.1490.10">
    <property type="match status" value="1"/>
</dbReference>
<comment type="similarity">
    <text evidence="1 5">Belongs to the universal ribosomal protein uS8 family.</text>
</comment>
<gene>
    <name evidence="5 6" type="primary">rpsH</name>
    <name evidence="6" type="ORF">RDV89_14640</name>
</gene>